<feature type="domain" description="Toprim" evidence="9">
    <location>
        <begin position="216"/>
        <end position="312"/>
    </location>
</feature>
<evidence type="ECO:0000256" key="6">
    <source>
        <dbReference type="ARBA" id="ARBA00023163"/>
    </source>
</evidence>
<reference evidence="10 11" key="1">
    <citation type="journal article" date="2011" name="Stand. Genomic Sci.">
        <title>Complete genome sequence of Desulfobulbus propionicus type strain (1pr3).</title>
        <authorList>
            <person name="Pagani I."/>
            <person name="Lapidus A."/>
            <person name="Nolan M."/>
            <person name="Lucas S."/>
            <person name="Hammon N."/>
            <person name="Deshpande S."/>
            <person name="Cheng J.F."/>
            <person name="Chertkov O."/>
            <person name="Davenport K."/>
            <person name="Tapia R."/>
            <person name="Han C."/>
            <person name="Goodwin L."/>
            <person name="Pitluck S."/>
            <person name="Liolios K."/>
            <person name="Mavromatis K."/>
            <person name="Ivanova N."/>
            <person name="Mikhailova N."/>
            <person name="Pati A."/>
            <person name="Chen A."/>
            <person name="Palaniappan K."/>
            <person name="Land M."/>
            <person name="Hauser L."/>
            <person name="Chang Y.J."/>
            <person name="Jeffries C.D."/>
            <person name="Detter J.C."/>
            <person name="Brambilla E."/>
            <person name="Kannan K.P."/>
            <person name="Djao O.D."/>
            <person name="Rohde M."/>
            <person name="Pukall R."/>
            <person name="Spring S."/>
            <person name="Goker M."/>
            <person name="Sikorski J."/>
            <person name="Woyke T."/>
            <person name="Bristow J."/>
            <person name="Eisen J.A."/>
            <person name="Markowitz V."/>
            <person name="Hugenholtz P."/>
            <person name="Kyrpides N.C."/>
            <person name="Klenk H.P."/>
        </authorList>
    </citation>
    <scope>NUCLEOTIDE SEQUENCE [LARGE SCALE GENOMIC DNA]</scope>
    <source>
        <strain evidence="11">ATCC 33891 / DSM 2032 / 1pr3</strain>
    </source>
</reference>
<dbReference type="Pfam" id="PF12307">
    <property type="entry name" value="DUF3631"/>
    <property type="match status" value="1"/>
</dbReference>
<feature type="region of interest" description="Disordered" evidence="7">
    <location>
        <begin position="96"/>
        <end position="162"/>
    </location>
</feature>
<dbReference type="GO" id="GO:0016779">
    <property type="term" value="F:nucleotidyltransferase activity"/>
    <property type="evidence" value="ECO:0007669"/>
    <property type="project" value="UniProtKB-KW"/>
</dbReference>
<evidence type="ECO:0000259" key="8">
    <source>
        <dbReference type="Pfam" id="PF12307"/>
    </source>
</evidence>
<dbReference type="GO" id="GO:0008270">
    <property type="term" value="F:zinc ion binding"/>
    <property type="evidence" value="ECO:0007669"/>
    <property type="project" value="InterPro"/>
</dbReference>
<keyword evidence="2" id="KW-0639">Primosome</keyword>
<dbReference type="GO" id="GO:1990077">
    <property type="term" value="C:primosome complex"/>
    <property type="evidence" value="ECO:0007669"/>
    <property type="project" value="UniProtKB-KW"/>
</dbReference>
<dbReference type="InterPro" id="IPR006171">
    <property type="entry name" value="TOPRIM_dom"/>
</dbReference>
<dbReference type="Proteomes" id="UP000006365">
    <property type="component" value="Chromosome"/>
</dbReference>
<evidence type="ECO:0000256" key="5">
    <source>
        <dbReference type="ARBA" id="ARBA00022705"/>
    </source>
</evidence>
<keyword evidence="4" id="KW-0548">Nucleotidyltransferase</keyword>
<dbReference type="AlphaFoldDB" id="A0A7U4DN83"/>
<feature type="domain" description="DUF3631" evidence="8">
    <location>
        <begin position="574"/>
        <end position="753"/>
    </location>
</feature>
<gene>
    <name evidence="10" type="ordered locus">Despr_0482</name>
</gene>
<feature type="region of interest" description="Disordered" evidence="7">
    <location>
        <begin position="324"/>
        <end position="345"/>
    </location>
</feature>
<dbReference type="RefSeq" id="WP_015723209.1">
    <property type="nucleotide sequence ID" value="NC_014972.1"/>
</dbReference>
<evidence type="ECO:0000259" key="9">
    <source>
        <dbReference type="Pfam" id="PF13362"/>
    </source>
</evidence>
<dbReference type="Pfam" id="PF13362">
    <property type="entry name" value="Toprim_3"/>
    <property type="match status" value="1"/>
</dbReference>
<name>A0A7U4DN83_DESPD</name>
<feature type="compositionally biased region" description="Basic and acidic residues" evidence="7">
    <location>
        <begin position="99"/>
        <end position="123"/>
    </location>
</feature>
<dbReference type="GO" id="GO:0000428">
    <property type="term" value="C:DNA-directed RNA polymerase complex"/>
    <property type="evidence" value="ECO:0007669"/>
    <property type="project" value="UniProtKB-KW"/>
</dbReference>
<evidence type="ECO:0000256" key="7">
    <source>
        <dbReference type="SAM" id="MobiDB-lite"/>
    </source>
</evidence>
<keyword evidence="5" id="KW-0235">DNA replication</keyword>
<keyword evidence="3" id="KW-0808">Transferase</keyword>
<organism evidence="10 11">
    <name type="scientific">Desulfobulbus propionicus (strain ATCC 33891 / DSM 2032 / VKM B-1956 / 1pr3)</name>
    <dbReference type="NCBI Taxonomy" id="577650"/>
    <lineage>
        <taxon>Bacteria</taxon>
        <taxon>Pseudomonadati</taxon>
        <taxon>Thermodesulfobacteriota</taxon>
        <taxon>Desulfobulbia</taxon>
        <taxon>Desulfobulbales</taxon>
        <taxon>Desulfobulbaceae</taxon>
        <taxon>Desulfobulbus</taxon>
    </lineage>
</organism>
<sequence>MIDFERVNSAALSHMESLLPELLPGGRISGREYQCGDVTGGPGRSMSVNIETGKWSDFADTVKGGDPISLVAAVHGCEQGEAARWLESWLGIDTGNPTSRKEFEAMKAEAAKRRNDREAKERQGQQQAAAKARKRWEAAPPANPAHPHLAKKNINPHGTRQEGDKLLVPMRDEFGGIWALQTIGPDGGKLFSPAGCRTKGLYFSIGDKPQPGAPVCIVEGFATGAAIHEATGHPVACAMTAGNLEAVARIVKDKLPGHPVVVCGDDDRRDGTDKNPGIEAATKAALAVGGLLALPGMDIKSDFWDLLNERGADAVRAAVEKAVPAENQHGGQGEAPAEDQERGQEVGVDPAAMVQLLAGLSPVEYELKRKAAAEALGIRATALDRAVKEAKKGQGENDLPFDESDPWPVPVNPNHLLADITGTIQRFIVCSKEVAHTVVLWSAMTWFMDVVQVAPLAVITAPEKRCGKSQLLFLLGRLSARSITASSISPAALYRAIDAWSPTLLIDEADAFMKDNEELRGIINSGHTRDSAYVIRTVGDTFTPTKFNTWGAKAIAGIGHIADTLMDRAVILELRRKLPHESVDRLRYAEPNLFHNLRSRLARFAEDYSEKVRQARPPLPASLNDRAQDNWEPLLAIAMVAGGQWLEIGTSAALKLSGTESAAQTIGTELLADIQEIFEARDTDRISTADLIKALCEDDEKVWSTYNRGNPIKPRQLANKLKGYGISSNTIRLGITTPKGFMRDQFSEAFSRYLTPPPLPSATPPQPLTDGRLPVADAKQRCGNVADKNNDKLLFNRNCCGVADRNPLPKDNKVEVEI</sequence>
<accession>A0A7U4DN83</accession>
<evidence type="ECO:0000256" key="1">
    <source>
        <dbReference type="ARBA" id="ARBA00022478"/>
    </source>
</evidence>
<dbReference type="KEGG" id="dpr:Despr_0482"/>
<dbReference type="SUPFAM" id="SSF57783">
    <property type="entry name" value="Zinc beta-ribbon"/>
    <property type="match status" value="1"/>
</dbReference>
<evidence type="ECO:0008006" key="12">
    <source>
        <dbReference type="Google" id="ProtNLM"/>
    </source>
</evidence>
<dbReference type="InterPro" id="IPR022081">
    <property type="entry name" value="DUF3631"/>
</dbReference>
<dbReference type="CDD" id="cd01029">
    <property type="entry name" value="TOPRIM_primases"/>
    <property type="match status" value="1"/>
</dbReference>
<dbReference type="EMBL" id="CP002364">
    <property type="protein sequence ID" value="ADW16662.1"/>
    <property type="molecule type" value="Genomic_DNA"/>
</dbReference>
<dbReference type="GO" id="GO:0003677">
    <property type="term" value="F:DNA binding"/>
    <property type="evidence" value="ECO:0007669"/>
    <property type="project" value="InterPro"/>
</dbReference>
<evidence type="ECO:0000313" key="11">
    <source>
        <dbReference type="Proteomes" id="UP000006365"/>
    </source>
</evidence>
<dbReference type="InterPro" id="IPR034154">
    <property type="entry name" value="TOPRIM_DnaG/twinkle"/>
</dbReference>
<keyword evidence="1" id="KW-0240">DNA-directed RNA polymerase</keyword>
<evidence type="ECO:0000256" key="3">
    <source>
        <dbReference type="ARBA" id="ARBA00022679"/>
    </source>
</evidence>
<protein>
    <recommendedName>
        <fullName evidence="12">Toprim domain-containing protein</fullName>
    </recommendedName>
</protein>
<dbReference type="Gene3D" id="3.90.580.10">
    <property type="entry name" value="Zinc finger, CHC2-type domain"/>
    <property type="match status" value="1"/>
</dbReference>
<dbReference type="InterPro" id="IPR036977">
    <property type="entry name" value="DNA_primase_Znf_CHC2"/>
</dbReference>
<keyword evidence="6" id="KW-0804">Transcription</keyword>
<evidence type="ECO:0000256" key="4">
    <source>
        <dbReference type="ARBA" id="ARBA00022695"/>
    </source>
</evidence>
<dbReference type="GO" id="GO:0006269">
    <property type="term" value="P:DNA replication, synthesis of primer"/>
    <property type="evidence" value="ECO:0007669"/>
    <property type="project" value="UniProtKB-KW"/>
</dbReference>
<proteinExistence type="predicted"/>
<evidence type="ECO:0000256" key="2">
    <source>
        <dbReference type="ARBA" id="ARBA00022515"/>
    </source>
</evidence>
<evidence type="ECO:0000313" key="10">
    <source>
        <dbReference type="EMBL" id="ADW16662.1"/>
    </source>
</evidence>
<keyword evidence="11" id="KW-1185">Reference proteome</keyword>